<sequence>MHTPLTPVPRTPAIHAEALPHRTAPHTPAPEGWPPMSPLHATPTNPALLRQAFGCFPSGVTAVCALDSGTPVGMAASTFTPVSLSPALISVCVQDTSTTWPKLRRRSHVGVSVLAQGQDEICRSLAGKEGDRFAGVAWDADEDGGVYIHGASLWLNCSLHAELPGGDHTIVLLEIQGLQAQPDTEPLVFHNSRFRRLAVS</sequence>
<reference evidence="4 5" key="2">
    <citation type="journal article" date="2023" name="ChemBioChem">
        <title>Acyltransferase Domain Exchange between Two Independent Type I Polyketide Synthases in the Same Producer Strain of Macrolide Antibiotics.</title>
        <authorList>
            <person name="Kudo F."/>
            <person name="Kishikawa K."/>
            <person name="Tsuboi K."/>
            <person name="Kido T."/>
            <person name="Usui T."/>
            <person name="Hashimoto J."/>
            <person name="Shin-Ya K."/>
            <person name="Miyanaga A."/>
            <person name="Eguchi T."/>
        </authorList>
    </citation>
    <scope>NUCLEOTIDE SEQUENCE [LARGE SCALE GENOMIC DNA]</scope>
    <source>
        <strain evidence="4 5">A-8890</strain>
    </source>
</reference>
<protein>
    <recommendedName>
        <fullName evidence="3">Flavin reductase like domain-containing protein</fullName>
    </recommendedName>
</protein>
<evidence type="ECO:0000313" key="5">
    <source>
        <dbReference type="Proteomes" id="UP001321542"/>
    </source>
</evidence>
<evidence type="ECO:0000313" key="4">
    <source>
        <dbReference type="EMBL" id="BBC38703.1"/>
    </source>
</evidence>
<comment type="similarity">
    <text evidence="1">Belongs to the non-flavoprotein flavin reductase family.</text>
</comment>
<dbReference type="Pfam" id="PF01613">
    <property type="entry name" value="Flavin_Reduct"/>
    <property type="match status" value="1"/>
</dbReference>
<gene>
    <name evidence="4" type="ORF">SGFS_099970</name>
</gene>
<proteinExistence type="inferred from homology"/>
<accession>A0ABN5VZL1</accession>
<dbReference type="InterPro" id="IPR012349">
    <property type="entry name" value="Split_barrel_FMN-bd"/>
</dbReference>
<keyword evidence="2" id="KW-0560">Oxidoreductase</keyword>
<name>A0ABN5VZL1_9ACTN</name>
<evidence type="ECO:0000256" key="1">
    <source>
        <dbReference type="ARBA" id="ARBA00008898"/>
    </source>
</evidence>
<reference evidence="4 5" key="1">
    <citation type="journal article" date="2010" name="ChemBioChem">
        <title>Cloning and characterization of the biosynthetic gene cluster of 16-membered macrolide antibiotic FD-891: involvement of a dual functional cytochrome P450 monooxygenase catalyzing epoxidation and hydroxylation.</title>
        <authorList>
            <person name="Kudo F."/>
            <person name="Motegi A."/>
            <person name="Mizoue K."/>
            <person name="Eguchi T."/>
        </authorList>
    </citation>
    <scope>NUCLEOTIDE SEQUENCE [LARGE SCALE GENOMIC DNA]</scope>
    <source>
        <strain evidence="4 5">A-8890</strain>
    </source>
</reference>
<dbReference type="InterPro" id="IPR050268">
    <property type="entry name" value="NADH-dep_flavin_reductase"/>
</dbReference>
<dbReference type="SUPFAM" id="SSF50475">
    <property type="entry name" value="FMN-binding split barrel"/>
    <property type="match status" value="1"/>
</dbReference>
<dbReference type="InterPro" id="IPR002563">
    <property type="entry name" value="Flavin_Rdtase-like_dom"/>
</dbReference>
<dbReference type="PANTHER" id="PTHR30466">
    <property type="entry name" value="FLAVIN REDUCTASE"/>
    <property type="match status" value="1"/>
</dbReference>
<dbReference type="EMBL" id="AP018448">
    <property type="protein sequence ID" value="BBC38703.1"/>
    <property type="molecule type" value="Genomic_DNA"/>
</dbReference>
<organism evidence="4 5">
    <name type="scientific">Streptomyces graminofaciens</name>
    <dbReference type="NCBI Taxonomy" id="68212"/>
    <lineage>
        <taxon>Bacteria</taxon>
        <taxon>Bacillati</taxon>
        <taxon>Actinomycetota</taxon>
        <taxon>Actinomycetes</taxon>
        <taxon>Kitasatosporales</taxon>
        <taxon>Streptomycetaceae</taxon>
        <taxon>Streptomyces</taxon>
    </lineage>
</organism>
<keyword evidence="5" id="KW-1185">Reference proteome</keyword>
<dbReference type="Gene3D" id="2.30.110.10">
    <property type="entry name" value="Electron Transport, Fmn-binding Protein, Chain A"/>
    <property type="match status" value="1"/>
</dbReference>
<dbReference type="PANTHER" id="PTHR30466:SF11">
    <property type="entry name" value="FLAVIN-DEPENDENT MONOOXYGENASE, REDUCTASE SUBUNIT HSAB"/>
    <property type="match status" value="1"/>
</dbReference>
<dbReference type="Proteomes" id="UP001321542">
    <property type="component" value="Chromosome"/>
</dbReference>
<feature type="domain" description="Flavin reductase like" evidence="3">
    <location>
        <begin position="53"/>
        <end position="196"/>
    </location>
</feature>
<evidence type="ECO:0000259" key="3">
    <source>
        <dbReference type="SMART" id="SM00903"/>
    </source>
</evidence>
<dbReference type="SMART" id="SM00903">
    <property type="entry name" value="Flavin_Reduct"/>
    <property type="match status" value="1"/>
</dbReference>
<evidence type="ECO:0000256" key="2">
    <source>
        <dbReference type="ARBA" id="ARBA00023002"/>
    </source>
</evidence>